<dbReference type="Pfam" id="PF20519">
    <property type="entry name" value="Polycystin_dom"/>
    <property type="match status" value="1"/>
</dbReference>
<evidence type="ECO:0000259" key="9">
    <source>
        <dbReference type="Pfam" id="PF20519"/>
    </source>
</evidence>
<gene>
    <name evidence="10" type="primary">Dvir\GJ24691</name>
    <name evidence="10" type="ORF">Dvir_GJ24691</name>
</gene>
<dbReference type="InterPro" id="IPR003915">
    <property type="entry name" value="PKD_2"/>
</dbReference>
<keyword evidence="5 7" id="KW-0472">Membrane</keyword>
<comment type="similarity">
    <text evidence="2">Belongs to the polycystin family.</text>
</comment>
<feature type="transmembrane region" description="Helical" evidence="7">
    <location>
        <begin position="450"/>
        <end position="476"/>
    </location>
</feature>
<dbReference type="GO" id="GO:0005262">
    <property type="term" value="F:calcium channel activity"/>
    <property type="evidence" value="ECO:0007669"/>
    <property type="project" value="TreeGrafter"/>
</dbReference>
<organism evidence="10 11">
    <name type="scientific">Drosophila virilis</name>
    <name type="common">Fruit fly</name>
    <dbReference type="NCBI Taxonomy" id="7244"/>
    <lineage>
        <taxon>Eukaryota</taxon>
        <taxon>Metazoa</taxon>
        <taxon>Ecdysozoa</taxon>
        <taxon>Arthropoda</taxon>
        <taxon>Hexapoda</taxon>
        <taxon>Insecta</taxon>
        <taxon>Pterygota</taxon>
        <taxon>Neoptera</taxon>
        <taxon>Endopterygota</taxon>
        <taxon>Diptera</taxon>
        <taxon>Brachycera</taxon>
        <taxon>Muscomorpha</taxon>
        <taxon>Ephydroidea</taxon>
        <taxon>Drosophilidae</taxon>
        <taxon>Drosophila</taxon>
    </lineage>
</organism>
<dbReference type="GO" id="GO:0005509">
    <property type="term" value="F:calcium ion binding"/>
    <property type="evidence" value="ECO:0007669"/>
    <property type="project" value="InterPro"/>
</dbReference>
<evidence type="ECO:0000313" key="11">
    <source>
        <dbReference type="Proteomes" id="UP000008792"/>
    </source>
</evidence>
<dbReference type="STRING" id="7244.A0A0Q9WQU7"/>
<keyword evidence="11" id="KW-1185">Reference proteome</keyword>
<dbReference type="PRINTS" id="PR01433">
    <property type="entry name" value="POLYCYSTIN2"/>
</dbReference>
<feature type="domain" description="Polycystin cation channel PKD1/PKD2" evidence="8">
    <location>
        <begin position="267"/>
        <end position="482"/>
    </location>
</feature>
<feature type="transmembrane region" description="Helical" evidence="7">
    <location>
        <begin position="22"/>
        <end position="40"/>
    </location>
</feature>
<feature type="transmembrane region" description="Helical" evidence="7">
    <location>
        <begin position="392"/>
        <end position="414"/>
    </location>
</feature>
<evidence type="ECO:0000313" key="10">
    <source>
        <dbReference type="EMBL" id="KRF83825.1"/>
    </source>
</evidence>
<reference evidence="10 11" key="1">
    <citation type="journal article" date="2007" name="Nature">
        <title>Evolution of genes and genomes on the Drosophila phylogeny.</title>
        <authorList>
            <consortium name="Drosophila 12 Genomes Consortium"/>
            <person name="Clark A.G."/>
            <person name="Eisen M.B."/>
            <person name="Smith D.R."/>
            <person name="Bergman C.M."/>
            <person name="Oliver B."/>
            <person name="Markow T.A."/>
            <person name="Kaufman T.C."/>
            <person name="Kellis M."/>
            <person name="Gelbart W."/>
            <person name="Iyer V.N."/>
            <person name="Pollard D.A."/>
            <person name="Sackton T.B."/>
            <person name="Larracuente A.M."/>
            <person name="Singh N.D."/>
            <person name="Abad J.P."/>
            <person name="Abt D.N."/>
            <person name="Adryan B."/>
            <person name="Aguade M."/>
            <person name="Akashi H."/>
            <person name="Anderson W.W."/>
            <person name="Aquadro C.F."/>
            <person name="Ardell D.H."/>
            <person name="Arguello R."/>
            <person name="Artieri C.G."/>
            <person name="Barbash D.A."/>
            <person name="Barker D."/>
            <person name="Barsanti P."/>
            <person name="Batterham P."/>
            <person name="Batzoglou S."/>
            <person name="Begun D."/>
            <person name="Bhutkar A."/>
            <person name="Blanco E."/>
            <person name="Bosak S.A."/>
            <person name="Bradley R.K."/>
            <person name="Brand A.D."/>
            <person name="Brent M.R."/>
            <person name="Brooks A.N."/>
            <person name="Brown R.H."/>
            <person name="Butlin R.K."/>
            <person name="Caggese C."/>
            <person name="Calvi B.R."/>
            <person name="Bernardo de Carvalho A."/>
            <person name="Caspi A."/>
            <person name="Castrezana S."/>
            <person name="Celniker S.E."/>
            <person name="Chang J.L."/>
            <person name="Chapple C."/>
            <person name="Chatterji S."/>
            <person name="Chinwalla A."/>
            <person name="Civetta A."/>
            <person name="Clifton S.W."/>
            <person name="Comeron J.M."/>
            <person name="Costello J.C."/>
            <person name="Coyne J.A."/>
            <person name="Daub J."/>
            <person name="David R.G."/>
            <person name="Delcher A.L."/>
            <person name="Delehaunty K."/>
            <person name="Do C.B."/>
            <person name="Ebling H."/>
            <person name="Edwards K."/>
            <person name="Eickbush T."/>
            <person name="Evans J.D."/>
            <person name="Filipski A."/>
            <person name="Findeiss S."/>
            <person name="Freyhult E."/>
            <person name="Fulton L."/>
            <person name="Fulton R."/>
            <person name="Garcia A.C."/>
            <person name="Gardiner A."/>
            <person name="Garfield D.A."/>
            <person name="Garvin B.E."/>
            <person name="Gibson G."/>
            <person name="Gilbert D."/>
            <person name="Gnerre S."/>
            <person name="Godfrey J."/>
            <person name="Good R."/>
            <person name="Gotea V."/>
            <person name="Gravely B."/>
            <person name="Greenberg A.J."/>
            <person name="Griffiths-Jones S."/>
            <person name="Gross S."/>
            <person name="Guigo R."/>
            <person name="Gustafson E.A."/>
            <person name="Haerty W."/>
            <person name="Hahn M.W."/>
            <person name="Halligan D.L."/>
            <person name="Halpern A.L."/>
            <person name="Halter G.M."/>
            <person name="Han M.V."/>
            <person name="Heger A."/>
            <person name="Hillier L."/>
            <person name="Hinrichs A.S."/>
            <person name="Holmes I."/>
            <person name="Hoskins R.A."/>
            <person name="Hubisz M.J."/>
            <person name="Hultmark D."/>
            <person name="Huntley M.A."/>
            <person name="Jaffe D.B."/>
            <person name="Jagadeeshan S."/>
            <person name="Jeck W.R."/>
            <person name="Johnson J."/>
            <person name="Jones C.D."/>
            <person name="Jordan W.C."/>
            <person name="Karpen G.H."/>
            <person name="Kataoka E."/>
            <person name="Keightley P.D."/>
            <person name="Kheradpour P."/>
            <person name="Kirkness E.F."/>
            <person name="Koerich L.B."/>
            <person name="Kristiansen K."/>
            <person name="Kudrna D."/>
            <person name="Kulathinal R.J."/>
            <person name="Kumar S."/>
            <person name="Kwok R."/>
            <person name="Lander E."/>
            <person name="Langley C.H."/>
            <person name="Lapoint R."/>
            <person name="Lazzaro B.P."/>
            <person name="Lee S.J."/>
            <person name="Levesque L."/>
            <person name="Li R."/>
            <person name="Lin C.F."/>
            <person name="Lin M.F."/>
            <person name="Lindblad-Toh K."/>
            <person name="Llopart A."/>
            <person name="Long M."/>
            <person name="Low L."/>
            <person name="Lozovsky E."/>
            <person name="Lu J."/>
            <person name="Luo M."/>
            <person name="Machado C.A."/>
            <person name="Makalowski W."/>
            <person name="Marzo M."/>
            <person name="Matsuda M."/>
            <person name="Matzkin L."/>
            <person name="McAllister B."/>
            <person name="McBride C.S."/>
            <person name="McKernan B."/>
            <person name="McKernan K."/>
            <person name="Mendez-Lago M."/>
            <person name="Minx P."/>
            <person name="Mollenhauer M.U."/>
            <person name="Montooth K."/>
            <person name="Mount S.M."/>
            <person name="Mu X."/>
            <person name="Myers E."/>
            <person name="Negre B."/>
            <person name="Newfeld S."/>
            <person name="Nielsen R."/>
            <person name="Noor M.A."/>
            <person name="O'Grady P."/>
            <person name="Pachter L."/>
            <person name="Papaceit M."/>
            <person name="Parisi M.J."/>
            <person name="Parisi M."/>
            <person name="Parts L."/>
            <person name="Pedersen J.S."/>
            <person name="Pesole G."/>
            <person name="Phillippy A.M."/>
            <person name="Ponting C.P."/>
            <person name="Pop M."/>
            <person name="Porcelli D."/>
            <person name="Powell J.R."/>
            <person name="Prohaska S."/>
            <person name="Pruitt K."/>
            <person name="Puig M."/>
            <person name="Quesneville H."/>
            <person name="Ram K.R."/>
            <person name="Rand D."/>
            <person name="Rasmussen M.D."/>
            <person name="Reed L.K."/>
            <person name="Reenan R."/>
            <person name="Reily A."/>
            <person name="Remington K.A."/>
            <person name="Rieger T.T."/>
            <person name="Ritchie M.G."/>
            <person name="Robin C."/>
            <person name="Rogers Y.H."/>
            <person name="Rohde C."/>
            <person name="Rozas J."/>
            <person name="Rubenfield M.J."/>
            <person name="Ruiz A."/>
            <person name="Russo S."/>
            <person name="Salzberg S.L."/>
            <person name="Sanchez-Gracia A."/>
            <person name="Saranga D.J."/>
            <person name="Sato H."/>
            <person name="Schaeffer S.W."/>
            <person name="Schatz M.C."/>
            <person name="Schlenke T."/>
            <person name="Schwartz R."/>
            <person name="Segarra C."/>
            <person name="Singh R.S."/>
            <person name="Sirot L."/>
            <person name="Sirota M."/>
            <person name="Sisneros N.B."/>
            <person name="Smith C.D."/>
            <person name="Smith T.F."/>
            <person name="Spieth J."/>
            <person name="Stage D.E."/>
            <person name="Stark A."/>
            <person name="Stephan W."/>
            <person name="Strausberg R.L."/>
            <person name="Strempel S."/>
            <person name="Sturgill D."/>
            <person name="Sutton G."/>
            <person name="Sutton G.G."/>
            <person name="Tao W."/>
            <person name="Teichmann S."/>
            <person name="Tobari Y.N."/>
            <person name="Tomimura Y."/>
            <person name="Tsolas J.M."/>
            <person name="Valente V.L."/>
            <person name="Venter E."/>
            <person name="Venter J.C."/>
            <person name="Vicario S."/>
            <person name="Vieira F.G."/>
            <person name="Vilella A.J."/>
            <person name="Villasante A."/>
            <person name="Walenz B."/>
            <person name="Wang J."/>
            <person name="Wasserman M."/>
            <person name="Watts T."/>
            <person name="Wilson D."/>
            <person name="Wilson R.K."/>
            <person name="Wing R.A."/>
            <person name="Wolfner M.F."/>
            <person name="Wong A."/>
            <person name="Wong G.K."/>
            <person name="Wu C.I."/>
            <person name="Wu G."/>
            <person name="Yamamoto D."/>
            <person name="Yang H.P."/>
            <person name="Yang S.P."/>
            <person name="Yorke J.A."/>
            <person name="Yoshida K."/>
            <person name="Zdobnov E."/>
            <person name="Zhang P."/>
            <person name="Zhang Y."/>
            <person name="Zimin A.V."/>
            <person name="Baldwin J."/>
            <person name="Abdouelleil A."/>
            <person name="Abdulkadir J."/>
            <person name="Abebe A."/>
            <person name="Abera B."/>
            <person name="Abreu J."/>
            <person name="Acer S.C."/>
            <person name="Aftuck L."/>
            <person name="Alexander A."/>
            <person name="An P."/>
            <person name="Anderson E."/>
            <person name="Anderson S."/>
            <person name="Arachi H."/>
            <person name="Azer M."/>
            <person name="Bachantsang P."/>
            <person name="Barry A."/>
            <person name="Bayul T."/>
            <person name="Berlin A."/>
            <person name="Bessette D."/>
            <person name="Bloom T."/>
            <person name="Blye J."/>
            <person name="Boguslavskiy L."/>
            <person name="Bonnet C."/>
            <person name="Boukhgalter B."/>
            <person name="Bourzgui I."/>
            <person name="Brown A."/>
            <person name="Cahill P."/>
            <person name="Channer S."/>
            <person name="Cheshatsang Y."/>
            <person name="Chuda L."/>
            <person name="Citroen M."/>
            <person name="Collymore A."/>
            <person name="Cooke P."/>
            <person name="Costello M."/>
            <person name="D'Aco K."/>
            <person name="Daza R."/>
            <person name="De Haan G."/>
            <person name="DeGray S."/>
            <person name="DeMaso C."/>
            <person name="Dhargay N."/>
            <person name="Dooley K."/>
            <person name="Dooley E."/>
            <person name="Doricent M."/>
            <person name="Dorje P."/>
            <person name="Dorjee K."/>
            <person name="Dupes A."/>
            <person name="Elong R."/>
            <person name="Falk J."/>
            <person name="Farina A."/>
            <person name="Faro S."/>
            <person name="Ferguson D."/>
            <person name="Fisher S."/>
            <person name="Foley C.D."/>
            <person name="Franke A."/>
            <person name="Friedrich D."/>
            <person name="Gadbois L."/>
            <person name="Gearin G."/>
            <person name="Gearin C.R."/>
            <person name="Giannoukos G."/>
            <person name="Goode T."/>
            <person name="Graham J."/>
            <person name="Grandbois E."/>
            <person name="Grewal S."/>
            <person name="Gyaltsen K."/>
            <person name="Hafez N."/>
            <person name="Hagos B."/>
            <person name="Hall J."/>
            <person name="Henson C."/>
            <person name="Hollinger A."/>
            <person name="Honan T."/>
            <person name="Huard M.D."/>
            <person name="Hughes L."/>
            <person name="Hurhula B."/>
            <person name="Husby M.E."/>
            <person name="Kamat A."/>
            <person name="Kanga B."/>
            <person name="Kashin S."/>
            <person name="Khazanovich D."/>
            <person name="Kisner P."/>
            <person name="Lance K."/>
            <person name="Lara M."/>
            <person name="Lee W."/>
            <person name="Lennon N."/>
            <person name="Letendre F."/>
            <person name="LeVine R."/>
            <person name="Lipovsky A."/>
            <person name="Liu X."/>
            <person name="Liu J."/>
            <person name="Liu S."/>
            <person name="Lokyitsang T."/>
            <person name="Lokyitsang Y."/>
            <person name="Lubonja R."/>
            <person name="Lui A."/>
            <person name="MacDonald P."/>
            <person name="Magnisalis V."/>
            <person name="Maru K."/>
            <person name="Matthews C."/>
            <person name="McCusker W."/>
            <person name="McDonough S."/>
            <person name="Mehta T."/>
            <person name="Meldrim J."/>
            <person name="Meneus L."/>
            <person name="Mihai O."/>
            <person name="Mihalev A."/>
            <person name="Mihova T."/>
            <person name="Mittelman R."/>
            <person name="Mlenga V."/>
            <person name="Montmayeur A."/>
            <person name="Mulrain L."/>
            <person name="Navidi A."/>
            <person name="Naylor J."/>
            <person name="Negash T."/>
            <person name="Nguyen T."/>
            <person name="Nguyen N."/>
            <person name="Nicol R."/>
            <person name="Norbu C."/>
            <person name="Norbu N."/>
            <person name="Novod N."/>
            <person name="O'Neill B."/>
            <person name="Osman S."/>
            <person name="Markiewicz E."/>
            <person name="Oyono O.L."/>
            <person name="Patti C."/>
            <person name="Phunkhang P."/>
            <person name="Pierre F."/>
            <person name="Priest M."/>
            <person name="Raghuraman S."/>
            <person name="Rege F."/>
            <person name="Reyes R."/>
            <person name="Rise C."/>
            <person name="Rogov P."/>
            <person name="Ross K."/>
            <person name="Ryan E."/>
            <person name="Settipalli S."/>
            <person name="Shea T."/>
            <person name="Sherpa N."/>
            <person name="Shi L."/>
            <person name="Shih D."/>
            <person name="Sparrow T."/>
            <person name="Spaulding J."/>
            <person name="Stalker J."/>
            <person name="Stange-Thomann N."/>
            <person name="Stavropoulos S."/>
            <person name="Stone C."/>
            <person name="Strader C."/>
            <person name="Tesfaye S."/>
            <person name="Thomson T."/>
            <person name="Thoulutsang Y."/>
            <person name="Thoulutsang D."/>
            <person name="Topham K."/>
            <person name="Topping I."/>
            <person name="Tsamla T."/>
            <person name="Vassiliev H."/>
            <person name="Vo A."/>
            <person name="Wangchuk T."/>
            <person name="Wangdi T."/>
            <person name="Weiand M."/>
            <person name="Wilkinson J."/>
            <person name="Wilson A."/>
            <person name="Yadav S."/>
            <person name="Young G."/>
            <person name="Yu Q."/>
            <person name="Zembek L."/>
            <person name="Zhong D."/>
            <person name="Zimmer A."/>
            <person name="Zwirko Z."/>
            <person name="Jaffe D.B."/>
            <person name="Alvarez P."/>
            <person name="Brockman W."/>
            <person name="Butler J."/>
            <person name="Chin C."/>
            <person name="Gnerre S."/>
            <person name="Grabherr M."/>
            <person name="Kleber M."/>
            <person name="Mauceli E."/>
            <person name="MacCallum I."/>
        </authorList>
    </citation>
    <scope>NUCLEOTIDE SEQUENCE [LARGE SCALE GENOMIC DNA]</scope>
    <source>
        <strain evidence="11">Tucson 15010-1051.87</strain>
    </source>
</reference>
<accession>A0A0Q9WQU7</accession>
<comment type="subcellular location">
    <subcellularLocation>
        <location evidence="1">Membrane</location>
        <topology evidence="1">Multi-pass membrane protein</topology>
    </subcellularLocation>
</comment>
<dbReference type="Proteomes" id="UP000008792">
    <property type="component" value="Unassembled WGS sequence"/>
</dbReference>
<dbReference type="Pfam" id="PF08016">
    <property type="entry name" value="PKD_channel"/>
    <property type="match status" value="1"/>
</dbReference>
<evidence type="ECO:0000256" key="3">
    <source>
        <dbReference type="ARBA" id="ARBA00022692"/>
    </source>
</evidence>
<dbReference type="OrthoDB" id="7854714at2759"/>
<feature type="domain" description="Polycystin" evidence="9">
    <location>
        <begin position="77"/>
        <end position="255"/>
    </location>
</feature>
<evidence type="ECO:0000256" key="7">
    <source>
        <dbReference type="SAM" id="Phobius"/>
    </source>
</evidence>
<keyword evidence="3 7" id="KW-0812">Transmembrane</keyword>
<keyword evidence="4 7" id="KW-1133">Transmembrane helix</keyword>
<evidence type="ECO:0000256" key="4">
    <source>
        <dbReference type="ARBA" id="ARBA00022989"/>
    </source>
</evidence>
<dbReference type="InParanoid" id="A0A0Q9WQU7"/>
<dbReference type="InterPro" id="IPR051223">
    <property type="entry name" value="Polycystin"/>
</dbReference>
<evidence type="ECO:0000256" key="5">
    <source>
        <dbReference type="ARBA" id="ARBA00023136"/>
    </source>
</evidence>
<feature type="transmembrane region" description="Helical" evidence="7">
    <location>
        <begin position="353"/>
        <end position="372"/>
    </location>
</feature>
<dbReference type="InterPro" id="IPR013122">
    <property type="entry name" value="PKD1_2_channel"/>
</dbReference>
<evidence type="ECO:0000256" key="6">
    <source>
        <dbReference type="ARBA" id="ARBA00023180"/>
    </source>
</evidence>
<dbReference type="EMBL" id="CH940650">
    <property type="protein sequence ID" value="KRF83825.1"/>
    <property type="molecule type" value="Genomic_DNA"/>
</dbReference>
<dbReference type="KEGG" id="dvi:6629808"/>
<dbReference type="AlphaFoldDB" id="A0A0Q9WQU7"/>
<keyword evidence="6" id="KW-0325">Glycoprotein</keyword>
<evidence type="ECO:0000259" key="8">
    <source>
        <dbReference type="Pfam" id="PF08016"/>
    </source>
</evidence>
<dbReference type="GO" id="GO:0016020">
    <property type="term" value="C:membrane"/>
    <property type="evidence" value="ECO:0007669"/>
    <property type="project" value="UniProtKB-SubCell"/>
</dbReference>
<evidence type="ECO:0000256" key="2">
    <source>
        <dbReference type="ARBA" id="ARBA00007200"/>
    </source>
</evidence>
<feature type="transmembrane region" description="Helical" evidence="7">
    <location>
        <begin position="235"/>
        <end position="252"/>
    </location>
</feature>
<dbReference type="eggNOG" id="KOG3599">
    <property type="taxonomic scope" value="Eukaryota"/>
</dbReference>
<dbReference type="PANTHER" id="PTHR10877">
    <property type="entry name" value="POLYCYSTIN FAMILY MEMBER"/>
    <property type="match status" value="1"/>
</dbReference>
<evidence type="ECO:0000256" key="1">
    <source>
        <dbReference type="ARBA" id="ARBA00004141"/>
    </source>
</evidence>
<sequence>MSERTTKKVCFDFISEQIIRKIITEFFILLILLVCTYCAAESMRSKYIYYSNIQTEKTFINTVPYMRKQQYFASNFKDALTIEGIWIYLFEHFIPSIYAKQLNTKLEEYIFGEGLIVGVPRIRQIRVKPLKKCLNKLTADGLDKRPCYPDYSSKMEFKGTHNGINYKADAKKIQTPHCVYQGGGFSIDLNINETSKENWLMPLYYSRWIDQGTRLFVIELNVFYDANRMFQNLKLIFEIMPTGLVIPTAFIQCVLLECFLFMDALRIIAGIIFYSIIIYYTYQEVYEIFWLSPKAYFKRVRNYPDLLFLLVSYYMLAYNIWHFIEIERIKSAYAKDNSSYINMDSLIVGWETYIIAMAILEFMVWIKLIGFLSFHRSQKRLLAALKMSRKNILGFIFIYVITVFAFAQLGTILFGDSLEDFFSNYQSILFLMRVHMSDIDFWPMYEIQPVLAPIFFLAIIFSIYIISVNLFLAIYLSAYSDVKTKLIVNDQEVLDMLGQGLRQYFCFWRQRKKDRIPISVPLLTEKEIGSDSRPRHKHAPPKFETMMSLRENLARLTERSLQIEAELQSIVETIEAISKIQKINSAKLSDKNK</sequence>
<name>A0A0Q9WQU7_DROVI</name>
<feature type="transmembrane region" description="Helical" evidence="7">
    <location>
        <begin position="264"/>
        <end position="282"/>
    </location>
</feature>
<dbReference type="PANTHER" id="PTHR10877:SF183">
    <property type="entry name" value="AT14535P-RELATED"/>
    <property type="match status" value="1"/>
</dbReference>
<proteinExistence type="inferred from homology"/>
<dbReference type="GO" id="GO:0050982">
    <property type="term" value="P:detection of mechanical stimulus"/>
    <property type="evidence" value="ECO:0007669"/>
    <property type="project" value="TreeGrafter"/>
</dbReference>
<dbReference type="Gene3D" id="1.10.287.70">
    <property type="match status" value="1"/>
</dbReference>
<feature type="transmembrane region" description="Helical" evidence="7">
    <location>
        <begin position="303"/>
        <end position="324"/>
    </location>
</feature>
<dbReference type="InterPro" id="IPR046791">
    <property type="entry name" value="Polycystin_dom"/>
</dbReference>
<protein>
    <submittedName>
        <fullName evidence="10">Uncharacterized protein</fullName>
    </submittedName>
</protein>